<evidence type="ECO:0000259" key="1">
    <source>
        <dbReference type="PROSITE" id="PS51408"/>
    </source>
</evidence>
<name>A0ABM1TGJ0_LIMPO</name>
<dbReference type="Pfam" id="PF00405">
    <property type="entry name" value="Transferrin"/>
    <property type="match status" value="1"/>
</dbReference>
<dbReference type="PRINTS" id="PR00422">
    <property type="entry name" value="TRANSFERRIN"/>
</dbReference>
<dbReference type="PROSITE" id="PS51408">
    <property type="entry name" value="TRANSFERRIN_LIKE_4"/>
    <property type="match status" value="1"/>
</dbReference>
<proteinExistence type="predicted"/>
<dbReference type="RefSeq" id="XP_022254996.1">
    <property type="nucleotide sequence ID" value="XM_022399288.1"/>
</dbReference>
<gene>
    <name evidence="3" type="primary">LOC111088629</name>
</gene>
<dbReference type="SUPFAM" id="SSF53850">
    <property type="entry name" value="Periplasmic binding protein-like II"/>
    <property type="match status" value="1"/>
</dbReference>
<feature type="domain" description="Transferrin-like" evidence="1">
    <location>
        <begin position="1"/>
        <end position="312"/>
    </location>
</feature>
<dbReference type="Gene3D" id="3.40.190.10">
    <property type="entry name" value="Periplasmic binding protein-like II"/>
    <property type="match status" value="2"/>
</dbReference>
<dbReference type="SMART" id="SM00094">
    <property type="entry name" value="TR_FER"/>
    <property type="match status" value="1"/>
</dbReference>
<reference evidence="3" key="1">
    <citation type="submission" date="2025-08" db="UniProtKB">
        <authorList>
            <consortium name="RefSeq"/>
        </authorList>
    </citation>
    <scope>IDENTIFICATION</scope>
    <source>
        <tissue evidence="3">Muscle</tissue>
    </source>
</reference>
<dbReference type="Proteomes" id="UP000694941">
    <property type="component" value="Unplaced"/>
</dbReference>
<dbReference type="GeneID" id="111088629"/>
<sequence>MAFAWRLRPEIVCTLQGFFAAKPTDNIVSILVGSDIYVYGKYHEFQPIVRETSNDTPINYWAVAVVRADSNIRTLQDLQGKRSCHVAVGDASGWTVPLGLLIKNKMITPELCENEKLISSFFSKSCVPGAQNLGVIDNTSTSTLCKQCIGDGQEHHVCDATELERYYGNSGALRCLVERSGDVAFVRNDVIDRYIDGRSDVSWSKKFRSNDYKLLCLQGGQGNVTDYEKCNLAYVAGPCVMMTKDTTDESRKDAVEFFINAGHLFGGNSTSFRLFGSSLDDSNDVLFSDKATGFTTLPVDVDYIDILGEEFTELAELSDYESCKLVANKSCDCVFHYLVTLLQTFMFLLLCFN</sequence>
<evidence type="ECO:0000313" key="2">
    <source>
        <dbReference type="Proteomes" id="UP000694941"/>
    </source>
</evidence>
<organism evidence="2 3">
    <name type="scientific">Limulus polyphemus</name>
    <name type="common">Atlantic horseshoe crab</name>
    <dbReference type="NCBI Taxonomy" id="6850"/>
    <lineage>
        <taxon>Eukaryota</taxon>
        <taxon>Metazoa</taxon>
        <taxon>Ecdysozoa</taxon>
        <taxon>Arthropoda</taxon>
        <taxon>Chelicerata</taxon>
        <taxon>Merostomata</taxon>
        <taxon>Xiphosura</taxon>
        <taxon>Limulidae</taxon>
        <taxon>Limulus</taxon>
    </lineage>
</organism>
<dbReference type="CDD" id="cd13529">
    <property type="entry name" value="PBP2_transferrin"/>
    <property type="match status" value="1"/>
</dbReference>
<dbReference type="PANTHER" id="PTHR11485:SF57">
    <property type="entry name" value="TRANSFERRIN"/>
    <property type="match status" value="1"/>
</dbReference>
<dbReference type="PANTHER" id="PTHR11485">
    <property type="entry name" value="TRANSFERRIN"/>
    <property type="match status" value="1"/>
</dbReference>
<dbReference type="InterPro" id="IPR001156">
    <property type="entry name" value="Transferrin-like_dom"/>
</dbReference>
<evidence type="ECO:0000313" key="3">
    <source>
        <dbReference type="RefSeq" id="XP_022254996.1"/>
    </source>
</evidence>
<protein>
    <submittedName>
        <fullName evidence="3">Melanotransferrin-like</fullName>
    </submittedName>
</protein>
<accession>A0ABM1TGJ0</accession>
<keyword evidence="2" id="KW-1185">Reference proteome</keyword>